<feature type="non-terminal residue" evidence="2">
    <location>
        <position position="100"/>
    </location>
</feature>
<evidence type="ECO:0000313" key="3">
    <source>
        <dbReference type="Proteomes" id="UP000649617"/>
    </source>
</evidence>
<evidence type="ECO:0000313" key="2">
    <source>
        <dbReference type="EMBL" id="CAE7207319.1"/>
    </source>
</evidence>
<reference evidence="2" key="1">
    <citation type="submission" date="2021-02" db="EMBL/GenBank/DDBJ databases">
        <authorList>
            <person name="Dougan E. K."/>
            <person name="Rhodes N."/>
            <person name="Thang M."/>
            <person name="Chan C."/>
        </authorList>
    </citation>
    <scope>NUCLEOTIDE SEQUENCE</scope>
</reference>
<dbReference type="PROSITE" id="PS50088">
    <property type="entry name" value="ANK_REPEAT"/>
    <property type="match status" value="1"/>
</dbReference>
<accession>A0A812JR93</accession>
<feature type="non-terminal residue" evidence="2">
    <location>
        <position position="1"/>
    </location>
</feature>
<dbReference type="InterPro" id="IPR036770">
    <property type="entry name" value="Ankyrin_rpt-contain_sf"/>
</dbReference>
<dbReference type="Gene3D" id="1.25.40.20">
    <property type="entry name" value="Ankyrin repeat-containing domain"/>
    <property type="match status" value="1"/>
</dbReference>
<gene>
    <name evidence="2" type="primary">ASB3</name>
    <name evidence="2" type="ORF">SPIL2461_LOCUS2052</name>
</gene>
<dbReference type="EMBL" id="CAJNIZ010002194">
    <property type="protein sequence ID" value="CAE7207319.1"/>
    <property type="molecule type" value="Genomic_DNA"/>
</dbReference>
<dbReference type="PROSITE" id="PS50297">
    <property type="entry name" value="ANK_REP_REGION"/>
    <property type="match status" value="1"/>
</dbReference>
<name>A0A812JR93_SYMPI</name>
<dbReference type="InterPro" id="IPR002110">
    <property type="entry name" value="Ankyrin_rpt"/>
</dbReference>
<dbReference type="SUPFAM" id="SSF48403">
    <property type="entry name" value="Ankyrin repeat"/>
    <property type="match status" value="1"/>
</dbReference>
<organism evidence="2 3">
    <name type="scientific">Symbiodinium pilosum</name>
    <name type="common">Dinoflagellate</name>
    <dbReference type="NCBI Taxonomy" id="2952"/>
    <lineage>
        <taxon>Eukaryota</taxon>
        <taxon>Sar</taxon>
        <taxon>Alveolata</taxon>
        <taxon>Dinophyceae</taxon>
        <taxon>Suessiales</taxon>
        <taxon>Symbiodiniaceae</taxon>
        <taxon>Symbiodinium</taxon>
    </lineage>
</organism>
<sequence length="100" mass="10799">PSDADRAAFTRAAKLGMPSVVEAYLQYPLDPDAQDLALISVVYEETACLDVLRLLFEATATLECRDDTGATPLLLTSEDGNLEATRLLIEAKADLQALDD</sequence>
<dbReference type="Pfam" id="PF12796">
    <property type="entry name" value="Ank_2"/>
    <property type="match status" value="1"/>
</dbReference>
<dbReference type="AlphaFoldDB" id="A0A812JR93"/>
<comment type="caution">
    <text evidence="2">The sequence shown here is derived from an EMBL/GenBank/DDBJ whole genome shotgun (WGS) entry which is preliminary data.</text>
</comment>
<keyword evidence="3" id="KW-1185">Reference proteome</keyword>
<dbReference type="Proteomes" id="UP000649617">
    <property type="component" value="Unassembled WGS sequence"/>
</dbReference>
<proteinExistence type="predicted"/>
<evidence type="ECO:0000256" key="1">
    <source>
        <dbReference type="PROSITE-ProRule" id="PRU00023"/>
    </source>
</evidence>
<keyword evidence="1" id="KW-0040">ANK repeat</keyword>
<feature type="repeat" description="ANK" evidence="1">
    <location>
        <begin position="68"/>
        <end position="100"/>
    </location>
</feature>
<dbReference type="OrthoDB" id="10264606at2759"/>
<protein>
    <submittedName>
        <fullName evidence="2">ASB3 protein</fullName>
    </submittedName>
</protein>